<dbReference type="InterPro" id="IPR036188">
    <property type="entry name" value="FAD/NAD-bd_sf"/>
</dbReference>
<dbReference type="PANTHER" id="PTHR13789:SF309">
    <property type="entry name" value="PUTATIVE (AFU_ORTHOLOGUE AFUA_6G14510)-RELATED"/>
    <property type="match status" value="1"/>
</dbReference>
<feature type="domain" description="FAD-binding" evidence="7">
    <location>
        <begin position="9"/>
        <end position="357"/>
    </location>
</feature>
<dbReference type="GO" id="GO:0071949">
    <property type="term" value="F:FAD binding"/>
    <property type="evidence" value="ECO:0007669"/>
    <property type="project" value="InterPro"/>
</dbReference>
<accession>A0A8K0R4A4</accession>
<evidence type="ECO:0000256" key="6">
    <source>
        <dbReference type="SAM" id="Phobius"/>
    </source>
</evidence>
<keyword evidence="5" id="KW-0503">Monooxygenase</keyword>
<keyword evidence="6" id="KW-0472">Membrane</keyword>
<keyword evidence="3" id="KW-0274">FAD</keyword>
<dbReference type="OrthoDB" id="16820at2759"/>
<dbReference type="AlphaFoldDB" id="A0A8K0R4A4"/>
<organism evidence="8 9">
    <name type="scientific">Paraphoma chrysanthemicola</name>
    <dbReference type="NCBI Taxonomy" id="798071"/>
    <lineage>
        <taxon>Eukaryota</taxon>
        <taxon>Fungi</taxon>
        <taxon>Dikarya</taxon>
        <taxon>Ascomycota</taxon>
        <taxon>Pezizomycotina</taxon>
        <taxon>Dothideomycetes</taxon>
        <taxon>Pleosporomycetidae</taxon>
        <taxon>Pleosporales</taxon>
        <taxon>Pleosporineae</taxon>
        <taxon>Phaeosphaeriaceae</taxon>
        <taxon>Paraphoma</taxon>
    </lineage>
</organism>
<evidence type="ECO:0000256" key="1">
    <source>
        <dbReference type="ARBA" id="ARBA00007992"/>
    </source>
</evidence>
<comment type="caution">
    <text evidence="8">The sequence shown here is derived from an EMBL/GenBank/DDBJ whole genome shotgun (WGS) entry which is preliminary data.</text>
</comment>
<evidence type="ECO:0000256" key="5">
    <source>
        <dbReference type="ARBA" id="ARBA00023033"/>
    </source>
</evidence>
<dbReference type="Gene3D" id="3.50.50.60">
    <property type="entry name" value="FAD/NAD(P)-binding domain"/>
    <property type="match status" value="1"/>
</dbReference>
<keyword evidence="4" id="KW-0560">Oxidoreductase</keyword>
<sequence>MPKMSTEHAIIIGGGIAGVAAALALTQHNRMTCSIFEIRSEPATIGGAINLTPNALRYLEHLGVLPRLKPKGCEVKYIEMLSLRTGGRLGEINFDNIEKFKHHALRVMRDDILQALLQTLKEVGVNVQYGMKLQSVTEENESISTEFDDGTTVKGDILLGCDGIHSVLRTKFIDPQRKPEFTGVAGAYGLLDVGELHELIPIESTSLYTGRLGSLLLSYTDAAKTRLYVAAVMGTEDVGSREGWVVKGQDQEAMKQDLLRRFGGPTLPFLEKLLDRTDYLALYPIFKLSDNGRWTSGRMLLLGDAAHAMPPQGESAGLALEDAVLLSRVLEHRNANSIEESFRVYEKLRRPKINTAVKMANFGFETIKQRGWFATILIEWITWIFLAIMAPRKRIEYAYDVRNIDMDCFSSPCGVQSAGKSLSPLYRSIPADIKHREG</sequence>
<keyword evidence="6" id="KW-0812">Transmembrane</keyword>
<dbReference type="Proteomes" id="UP000813461">
    <property type="component" value="Unassembled WGS sequence"/>
</dbReference>
<keyword evidence="6" id="KW-1133">Transmembrane helix</keyword>
<keyword evidence="2" id="KW-0285">Flavoprotein</keyword>
<protein>
    <recommendedName>
        <fullName evidence="7">FAD-binding domain-containing protein</fullName>
    </recommendedName>
</protein>
<evidence type="ECO:0000313" key="9">
    <source>
        <dbReference type="Proteomes" id="UP000813461"/>
    </source>
</evidence>
<name>A0A8K0R4A4_9PLEO</name>
<reference evidence="8" key="1">
    <citation type="journal article" date="2021" name="Nat. Commun.">
        <title>Genetic determinants of endophytism in the Arabidopsis root mycobiome.</title>
        <authorList>
            <person name="Mesny F."/>
            <person name="Miyauchi S."/>
            <person name="Thiergart T."/>
            <person name="Pickel B."/>
            <person name="Atanasova L."/>
            <person name="Karlsson M."/>
            <person name="Huettel B."/>
            <person name="Barry K.W."/>
            <person name="Haridas S."/>
            <person name="Chen C."/>
            <person name="Bauer D."/>
            <person name="Andreopoulos W."/>
            <person name="Pangilinan J."/>
            <person name="LaButti K."/>
            <person name="Riley R."/>
            <person name="Lipzen A."/>
            <person name="Clum A."/>
            <person name="Drula E."/>
            <person name="Henrissat B."/>
            <person name="Kohler A."/>
            <person name="Grigoriev I.V."/>
            <person name="Martin F.M."/>
            <person name="Hacquard S."/>
        </authorList>
    </citation>
    <scope>NUCLEOTIDE SEQUENCE</scope>
    <source>
        <strain evidence="8">MPI-SDFR-AT-0120</strain>
    </source>
</reference>
<dbReference type="EMBL" id="JAGMVJ010000013">
    <property type="protein sequence ID" value="KAH7083772.1"/>
    <property type="molecule type" value="Genomic_DNA"/>
</dbReference>
<dbReference type="SUPFAM" id="SSF51905">
    <property type="entry name" value="FAD/NAD(P)-binding domain"/>
    <property type="match status" value="1"/>
</dbReference>
<feature type="transmembrane region" description="Helical" evidence="6">
    <location>
        <begin position="371"/>
        <end position="390"/>
    </location>
</feature>
<evidence type="ECO:0000256" key="3">
    <source>
        <dbReference type="ARBA" id="ARBA00022827"/>
    </source>
</evidence>
<dbReference type="InterPro" id="IPR002938">
    <property type="entry name" value="FAD-bd"/>
</dbReference>
<dbReference type="GO" id="GO:0004497">
    <property type="term" value="F:monooxygenase activity"/>
    <property type="evidence" value="ECO:0007669"/>
    <property type="project" value="UniProtKB-KW"/>
</dbReference>
<dbReference type="PRINTS" id="PR00420">
    <property type="entry name" value="RNGMNOXGNASE"/>
</dbReference>
<evidence type="ECO:0000256" key="4">
    <source>
        <dbReference type="ARBA" id="ARBA00023002"/>
    </source>
</evidence>
<keyword evidence="9" id="KW-1185">Reference proteome</keyword>
<gene>
    <name evidence="8" type="ORF">FB567DRAFT_91736</name>
</gene>
<evidence type="ECO:0000259" key="7">
    <source>
        <dbReference type="Pfam" id="PF01494"/>
    </source>
</evidence>
<dbReference type="InterPro" id="IPR050493">
    <property type="entry name" value="FAD-dep_Monooxygenase_BioMet"/>
</dbReference>
<dbReference type="PANTHER" id="PTHR13789">
    <property type="entry name" value="MONOOXYGENASE"/>
    <property type="match status" value="1"/>
</dbReference>
<dbReference type="Pfam" id="PF01494">
    <property type="entry name" value="FAD_binding_3"/>
    <property type="match status" value="1"/>
</dbReference>
<evidence type="ECO:0000313" key="8">
    <source>
        <dbReference type="EMBL" id="KAH7083772.1"/>
    </source>
</evidence>
<evidence type="ECO:0000256" key="2">
    <source>
        <dbReference type="ARBA" id="ARBA00022630"/>
    </source>
</evidence>
<proteinExistence type="inferred from homology"/>
<comment type="similarity">
    <text evidence="1">Belongs to the paxM FAD-dependent monooxygenase family.</text>
</comment>